<reference evidence="1" key="1">
    <citation type="journal article" date="2020" name="mSystems">
        <title>Genome- and Community-Level Interaction Insights into Carbon Utilization and Element Cycling Functions of Hydrothermarchaeota in Hydrothermal Sediment.</title>
        <authorList>
            <person name="Zhou Z."/>
            <person name="Liu Y."/>
            <person name="Xu W."/>
            <person name="Pan J."/>
            <person name="Luo Z.H."/>
            <person name="Li M."/>
        </authorList>
    </citation>
    <scope>NUCLEOTIDE SEQUENCE [LARGE SCALE GENOMIC DNA]</scope>
    <source>
        <strain evidence="1">SpSt-767</strain>
    </source>
</reference>
<name>A0A7V6DPS2_9BACT</name>
<accession>A0A7V6DPS2</accession>
<comment type="caution">
    <text evidence="1">The sequence shown here is derived from an EMBL/GenBank/DDBJ whole genome shotgun (WGS) entry which is preliminary data.</text>
</comment>
<dbReference type="AlphaFoldDB" id="A0A7V6DPS2"/>
<sequence length="119" mass="13982">MDVYHYLRKPRRREEAPQPWPSSWPNLSRLLNSLDKNITCLQISQAEDGHKALIRFKNSYGLEIFKDLDSDFFEMVVIRFTGEDIDKYEFASHPAVSRFSLGYTEEDIFRTCTEVSGLR</sequence>
<gene>
    <name evidence="1" type="ORF">ENV52_07575</name>
</gene>
<proteinExistence type="predicted"/>
<dbReference type="EMBL" id="DTGR01000123">
    <property type="protein sequence ID" value="HHS29543.1"/>
    <property type="molecule type" value="Genomic_DNA"/>
</dbReference>
<evidence type="ECO:0000313" key="1">
    <source>
        <dbReference type="EMBL" id="HHS29543.1"/>
    </source>
</evidence>
<protein>
    <submittedName>
        <fullName evidence="1">Uncharacterized protein</fullName>
    </submittedName>
</protein>
<organism evidence="1">
    <name type="scientific">Desulfobacca acetoxidans</name>
    <dbReference type="NCBI Taxonomy" id="60893"/>
    <lineage>
        <taxon>Bacteria</taxon>
        <taxon>Pseudomonadati</taxon>
        <taxon>Thermodesulfobacteriota</taxon>
        <taxon>Desulfobaccia</taxon>
        <taxon>Desulfobaccales</taxon>
        <taxon>Desulfobaccaceae</taxon>
        <taxon>Desulfobacca</taxon>
    </lineage>
</organism>